<dbReference type="FunFam" id="1.10.287.950:FF:000001">
    <property type="entry name" value="Methyl-accepting chemotaxis sensory transducer"/>
    <property type="match status" value="1"/>
</dbReference>
<dbReference type="EMBL" id="DXAQ01000071">
    <property type="protein sequence ID" value="HIZ89180.1"/>
    <property type="molecule type" value="Genomic_DNA"/>
</dbReference>
<dbReference type="GO" id="GO:0004888">
    <property type="term" value="F:transmembrane signaling receptor activity"/>
    <property type="evidence" value="ECO:0007669"/>
    <property type="project" value="InterPro"/>
</dbReference>
<dbReference type="InterPro" id="IPR004089">
    <property type="entry name" value="MCPsignal_dom"/>
</dbReference>
<evidence type="ECO:0000256" key="5">
    <source>
        <dbReference type="SAM" id="Coils"/>
    </source>
</evidence>
<dbReference type="PRINTS" id="PR00260">
    <property type="entry name" value="CHEMTRNSDUCR"/>
</dbReference>
<dbReference type="GO" id="GO:0007165">
    <property type="term" value="P:signal transduction"/>
    <property type="evidence" value="ECO:0007669"/>
    <property type="project" value="UniProtKB-KW"/>
</dbReference>
<feature type="coiled-coil region" evidence="5">
    <location>
        <begin position="510"/>
        <end position="537"/>
    </location>
</feature>
<keyword evidence="5" id="KW-0175">Coiled coil</keyword>
<dbReference type="GO" id="GO:0006935">
    <property type="term" value="P:chemotaxis"/>
    <property type="evidence" value="ECO:0007669"/>
    <property type="project" value="InterPro"/>
</dbReference>
<dbReference type="SUPFAM" id="SSF58104">
    <property type="entry name" value="Methyl-accepting chemotaxis protein (MCP) signaling domain"/>
    <property type="match status" value="1"/>
</dbReference>
<dbReference type="PANTHER" id="PTHR32089">
    <property type="entry name" value="METHYL-ACCEPTING CHEMOTAXIS PROTEIN MCPB"/>
    <property type="match status" value="1"/>
</dbReference>
<gene>
    <name evidence="9" type="ORF">H9804_04485</name>
</gene>
<comment type="subcellular location">
    <subcellularLocation>
        <location evidence="1">Membrane</location>
    </subcellularLocation>
</comment>
<feature type="coiled-coil region" evidence="5">
    <location>
        <begin position="261"/>
        <end position="288"/>
    </location>
</feature>
<dbReference type="Proteomes" id="UP000824176">
    <property type="component" value="Unassembled WGS sequence"/>
</dbReference>
<dbReference type="PROSITE" id="PS50111">
    <property type="entry name" value="CHEMOTAXIS_TRANSDUC_2"/>
    <property type="match status" value="1"/>
</dbReference>
<sequence length="544" mass="60038">MGLSLLRFKFNTFLWLIVTGMILMIVSFIIFMTLINNASKKNEQITFESLDIISYGINVSRASDYLTAQARLYAVTGNKKYYDNYWYEVNTTKRRDNAVIALQKLGVPSDLLNYVEKAKQDSDALIKLEEASFKAVEEGNLQKASQIMSSQEYENGKDKIASSLNEFETKIKNFAIEESAKSTSGITFLIVLSIIIISIVALIFLVFLFVFIKNIQRALNTIDTLFLKIADGNMTVKAPVLIGNSEVCHTFKNINLSLDSIKDILRNVSDATEEVASSNNQLASTMEELSATFSEQSHQVNDTAVSLDSMTETVKDAVTSLNNNQEIIDNTVKSANEGKKQLNDLKESMEKIHTDADSLSDTITNLANSSSEIGNIVTVINDIADQTNLLALNAAIEAARAGEAGRGFAVVADEVRKLAERTQKATSEVTNIVSTLQNEAITASSAMSKEAEKVKEGVQNIEQTENIFNKIFTGIDSIKSVMNNIKDGMDEEYSTVQTVHETSTSIATGIEESSNAVNEVTRTIEHLQARVENLKMMMSKFKVS</sequence>
<proteinExistence type="inferred from homology"/>
<dbReference type="SMART" id="SM00283">
    <property type="entry name" value="MA"/>
    <property type="match status" value="1"/>
</dbReference>
<comment type="similarity">
    <text evidence="3">Belongs to the methyl-accepting chemotaxis (MCP) protein family.</text>
</comment>
<feature type="domain" description="HAMP" evidence="8">
    <location>
        <begin position="213"/>
        <end position="266"/>
    </location>
</feature>
<dbReference type="InterPro" id="IPR004090">
    <property type="entry name" value="Chemotax_Me-accpt_rcpt"/>
</dbReference>
<keyword evidence="2 4" id="KW-0807">Transducer</keyword>
<dbReference type="Pfam" id="PF00015">
    <property type="entry name" value="MCPsignal"/>
    <property type="match status" value="1"/>
</dbReference>
<evidence type="ECO:0000313" key="9">
    <source>
        <dbReference type="EMBL" id="HIZ89180.1"/>
    </source>
</evidence>
<keyword evidence="6" id="KW-1133">Transmembrane helix</keyword>
<evidence type="ECO:0000313" key="10">
    <source>
        <dbReference type="Proteomes" id="UP000824176"/>
    </source>
</evidence>
<dbReference type="PANTHER" id="PTHR32089:SF112">
    <property type="entry name" value="LYSOZYME-LIKE PROTEIN-RELATED"/>
    <property type="match status" value="1"/>
</dbReference>
<feature type="transmembrane region" description="Helical" evidence="6">
    <location>
        <begin position="186"/>
        <end position="212"/>
    </location>
</feature>
<reference evidence="9" key="2">
    <citation type="submission" date="2021-04" db="EMBL/GenBank/DDBJ databases">
        <authorList>
            <person name="Gilroy R."/>
        </authorList>
    </citation>
    <scope>NUCLEOTIDE SEQUENCE</scope>
    <source>
        <strain evidence="9">ChiW4-1371</strain>
    </source>
</reference>
<evidence type="ECO:0000256" key="4">
    <source>
        <dbReference type="PROSITE-ProRule" id="PRU00284"/>
    </source>
</evidence>
<organism evidence="9 10">
    <name type="scientific">Candidatus Mucispirillum faecigallinarum</name>
    <dbReference type="NCBI Taxonomy" id="2838699"/>
    <lineage>
        <taxon>Bacteria</taxon>
        <taxon>Pseudomonadati</taxon>
        <taxon>Deferribacterota</taxon>
        <taxon>Deferribacteres</taxon>
        <taxon>Deferribacterales</taxon>
        <taxon>Mucispirillaceae</taxon>
        <taxon>Mucispirillum</taxon>
    </lineage>
</organism>
<evidence type="ECO:0000256" key="6">
    <source>
        <dbReference type="SAM" id="Phobius"/>
    </source>
</evidence>
<dbReference type="CDD" id="cd11386">
    <property type="entry name" value="MCP_signal"/>
    <property type="match status" value="1"/>
</dbReference>
<dbReference type="PROSITE" id="PS50885">
    <property type="entry name" value="HAMP"/>
    <property type="match status" value="1"/>
</dbReference>
<keyword evidence="6" id="KW-0812">Transmembrane</keyword>
<keyword evidence="6" id="KW-0472">Membrane</keyword>
<comment type="caution">
    <text evidence="9">The sequence shown here is derived from an EMBL/GenBank/DDBJ whole genome shotgun (WGS) entry which is preliminary data.</text>
</comment>
<feature type="domain" description="Methyl-accepting transducer" evidence="7">
    <location>
        <begin position="271"/>
        <end position="507"/>
    </location>
</feature>
<dbReference type="AlphaFoldDB" id="A0A9D2KAX5"/>
<dbReference type="Gene3D" id="1.10.287.950">
    <property type="entry name" value="Methyl-accepting chemotaxis protein"/>
    <property type="match status" value="1"/>
</dbReference>
<accession>A0A9D2KAX5</accession>
<evidence type="ECO:0000256" key="3">
    <source>
        <dbReference type="ARBA" id="ARBA00029447"/>
    </source>
</evidence>
<evidence type="ECO:0000256" key="1">
    <source>
        <dbReference type="ARBA" id="ARBA00004370"/>
    </source>
</evidence>
<dbReference type="InterPro" id="IPR003660">
    <property type="entry name" value="HAMP_dom"/>
</dbReference>
<dbReference type="GO" id="GO:0016020">
    <property type="term" value="C:membrane"/>
    <property type="evidence" value="ECO:0007669"/>
    <property type="project" value="UniProtKB-SubCell"/>
</dbReference>
<feature type="transmembrane region" description="Helical" evidence="6">
    <location>
        <begin position="12"/>
        <end position="35"/>
    </location>
</feature>
<name>A0A9D2KAX5_9BACT</name>
<reference evidence="9" key="1">
    <citation type="journal article" date="2021" name="PeerJ">
        <title>Extensive microbial diversity within the chicken gut microbiome revealed by metagenomics and culture.</title>
        <authorList>
            <person name="Gilroy R."/>
            <person name="Ravi A."/>
            <person name="Getino M."/>
            <person name="Pursley I."/>
            <person name="Horton D.L."/>
            <person name="Alikhan N.F."/>
            <person name="Baker D."/>
            <person name="Gharbi K."/>
            <person name="Hall N."/>
            <person name="Watson M."/>
            <person name="Adriaenssens E.M."/>
            <person name="Foster-Nyarko E."/>
            <person name="Jarju S."/>
            <person name="Secka A."/>
            <person name="Antonio M."/>
            <person name="Oren A."/>
            <person name="Chaudhuri R.R."/>
            <person name="La Ragione R."/>
            <person name="Hildebrand F."/>
            <person name="Pallen M.J."/>
        </authorList>
    </citation>
    <scope>NUCLEOTIDE SEQUENCE</scope>
    <source>
        <strain evidence="9">ChiW4-1371</strain>
    </source>
</reference>
<evidence type="ECO:0000259" key="8">
    <source>
        <dbReference type="PROSITE" id="PS50885"/>
    </source>
</evidence>
<evidence type="ECO:0000259" key="7">
    <source>
        <dbReference type="PROSITE" id="PS50111"/>
    </source>
</evidence>
<protein>
    <submittedName>
        <fullName evidence="9">Methyl-accepting chemotaxis protein</fullName>
    </submittedName>
</protein>
<evidence type="ECO:0000256" key="2">
    <source>
        <dbReference type="ARBA" id="ARBA00023224"/>
    </source>
</evidence>